<sequence length="611" mass="68706">MEEKVGELWHRMITRIADTRYPEAAVHLEEMELTVGIMFRALGGDGGLEVSAANATEHGARRGLLQRIAGSNKRIELAWRDEQSLRLPASIDYFPEKQLNHYLYTWLAALAVGDHQEEEAWLTKNQRLTVKTLHDYPGITRRYKLLVEAHLAERMPVDQLPPSEAAQESAIRQALLHPGSIDRLPVAKRPPQPVPLWLHPFPPIATPSSGNAGDQEGERGSGETKEIDDQQRHKAERAKKPEKEDQGLITIRMENIFTWGEFMNLDRGSEENEDLDSAADALKDMDNLSVSRDAKASAGKLRFDLDLPSEANDDLVLGVGILLPEWDFKKQKLIPDHCRVLPMMAADAQPRDLPDSLRKTAKKLRAQFQHLTPARIWHRGQQDGCEIDLDAYLRYASDRAAGHTSASDGLYKDLRVGARDLACLLLADLSLSTDTWVNNHTRVIDVIRDSLFLFAESLSATGDQFAMYGFSSRKRDPVRVHQLKTFDEHYSGTVRGRIDAIKPGYYTRMGAAIRHSSDLLKEQPAGRRLLLILTDGKPNDLDKYEGRYGIEDTRRAIHEARQLGLQPFCVTIDAQANDSLPHLFGTGSYVVIHKPSQLPRELPLLYAKLTA</sequence>
<feature type="compositionally biased region" description="Pro residues" evidence="1">
    <location>
        <begin position="195"/>
        <end position="205"/>
    </location>
</feature>
<dbReference type="Pfam" id="PF00092">
    <property type="entry name" value="VWA"/>
    <property type="match status" value="1"/>
</dbReference>
<name>A0A2N6CXT4_9GAMM</name>
<dbReference type="SUPFAM" id="SSF53300">
    <property type="entry name" value="vWA-like"/>
    <property type="match status" value="1"/>
</dbReference>
<dbReference type="Gene3D" id="3.40.50.410">
    <property type="entry name" value="von Willebrand factor, type A domain"/>
    <property type="match status" value="1"/>
</dbReference>
<dbReference type="RefSeq" id="WP_273438910.1">
    <property type="nucleotide sequence ID" value="NZ_PKUN01000009.1"/>
</dbReference>
<protein>
    <submittedName>
        <fullName evidence="3">Nitric oxide reductase</fullName>
    </submittedName>
</protein>
<gene>
    <name evidence="3" type="ORF">C0630_08870</name>
</gene>
<comment type="caution">
    <text evidence="3">The sequence shown here is derived from an EMBL/GenBank/DDBJ whole genome shotgun (WGS) entry which is preliminary data.</text>
</comment>
<dbReference type="STRING" id="1111735.GCA_000428045_04118"/>
<dbReference type="CDD" id="cd01454">
    <property type="entry name" value="vWA_norD_type"/>
    <property type="match status" value="1"/>
</dbReference>
<dbReference type="InterPro" id="IPR036465">
    <property type="entry name" value="vWFA_dom_sf"/>
</dbReference>
<proteinExistence type="predicted"/>
<feature type="domain" description="VWFA" evidence="2">
    <location>
        <begin position="420"/>
        <end position="609"/>
    </location>
</feature>
<dbReference type="Proteomes" id="UP000235015">
    <property type="component" value="Unassembled WGS sequence"/>
</dbReference>
<dbReference type="EMBL" id="PKUN01000009">
    <property type="protein sequence ID" value="PLX62099.1"/>
    <property type="molecule type" value="Genomic_DNA"/>
</dbReference>
<dbReference type="PANTHER" id="PTHR41248">
    <property type="entry name" value="NORD PROTEIN"/>
    <property type="match status" value="1"/>
</dbReference>
<dbReference type="InterPro" id="IPR051928">
    <property type="entry name" value="NorD/CobT"/>
</dbReference>
<dbReference type="SMART" id="SM00327">
    <property type="entry name" value="VWA"/>
    <property type="match status" value="1"/>
</dbReference>
<dbReference type="PANTHER" id="PTHR41248:SF1">
    <property type="entry name" value="NORD PROTEIN"/>
    <property type="match status" value="1"/>
</dbReference>
<accession>A0A2N6CXT4</accession>
<organism evidence="3 4">
    <name type="scientific">Sedimenticola selenatireducens</name>
    <dbReference type="NCBI Taxonomy" id="191960"/>
    <lineage>
        <taxon>Bacteria</taxon>
        <taxon>Pseudomonadati</taxon>
        <taxon>Pseudomonadota</taxon>
        <taxon>Gammaproteobacteria</taxon>
        <taxon>Chromatiales</taxon>
        <taxon>Sedimenticolaceae</taxon>
        <taxon>Sedimenticola</taxon>
    </lineage>
</organism>
<dbReference type="InterPro" id="IPR002035">
    <property type="entry name" value="VWF_A"/>
</dbReference>
<dbReference type="AlphaFoldDB" id="A0A2N6CXT4"/>
<evidence type="ECO:0000256" key="1">
    <source>
        <dbReference type="SAM" id="MobiDB-lite"/>
    </source>
</evidence>
<reference evidence="3 4" key="1">
    <citation type="submission" date="2017-11" db="EMBL/GenBank/DDBJ databases">
        <title>Genome-resolved metagenomics identifies genetic mobility, metabolic interactions, and unexpected diversity in perchlorate-reducing communities.</title>
        <authorList>
            <person name="Barnum T.P."/>
            <person name="Figueroa I.A."/>
            <person name="Carlstrom C.I."/>
            <person name="Lucas L.N."/>
            <person name="Engelbrektson A.L."/>
            <person name="Coates J.D."/>
        </authorList>
    </citation>
    <scope>NUCLEOTIDE SEQUENCE [LARGE SCALE GENOMIC DNA]</scope>
    <source>
        <strain evidence="3">BM301</strain>
    </source>
</reference>
<evidence type="ECO:0000313" key="4">
    <source>
        <dbReference type="Proteomes" id="UP000235015"/>
    </source>
</evidence>
<evidence type="ECO:0000259" key="2">
    <source>
        <dbReference type="PROSITE" id="PS50234"/>
    </source>
</evidence>
<evidence type="ECO:0000313" key="3">
    <source>
        <dbReference type="EMBL" id="PLX62099.1"/>
    </source>
</evidence>
<feature type="compositionally biased region" description="Basic and acidic residues" evidence="1">
    <location>
        <begin position="216"/>
        <end position="245"/>
    </location>
</feature>
<dbReference type="PROSITE" id="PS50234">
    <property type="entry name" value="VWFA"/>
    <property type="match status" value="1"/>
</dbReference>
<feature type="region of interest" description="Disordered" evidence="1">
    <location>
        <begin position="195"/>
        <end position="245"/>
    </location>
</feature>